<evidence type="ECO:0000313" key="1">
    <source>
        <dbReference type="EMBL" id="KAF5194039.1"/>
    </source>
</evidence>
<comment type="caution">
    <text evidence="1">The sequence shown here is derived from an EMBL/GenBank/DDBJ whole genome shotgun (WGS) entry which is preliminary data.</text>
</comment>
<evidence type="ECO:0000313" key="2">
    <source>
        <dbReference type="Proteomes" id="UP000554482"/>
    </source>
</evidence>
<reference evidence="1 2" key="1">
    <citation type="submission" date="2020-06" db="EMBL/GenBank/DDBJ databases">
        <title>Transcriptomic and genomic resources for Thalictrum thalictroides and T. hernandezii: Facilitating candidate gene discovery in an emerging model plant lineage.</title>
        <authorList>
            <person name="Arias T."/>
            <person name="Riano-Pachon D.M."/>
            <person name="Di Stilio V.S."/>
        </authorList>
    </citation>
    <scope>NUCLEOTIDE SEQUENCE [LARGE SCALE GENOMIC DNA]</scope>
    <source>
        <strain evidence="2">cv. WT478/WT964</strain>
        <tissue evidence="1">Leaves</tissue>
    </source>
</reference>
<organism evidence="1 2">
    <name type="scientific">Thalictrum thalictroides</name>
    <name type="common">Rue-anemone</name>
    <name type="synonym">Anemone thalictroides</name>
    <dbReference type="NCBI Taxonomy" id="46969"/>
    <lineage>
        <taxon>Eukaryota</taxon>
        <taxon>Viridiplantae</taxon>
        <taxon>Streptophyta</taxon>
        <taxon>Embryophyta</taxon>
        <taxon>Tracheophyta</taxon>
        <taxon>Spermatophyta</taxon>
        <taxon>Magnoliopsida</taxon>
        <taxon>Ranunculales</taxon>
        <taxon>Ranunculaceae</taxon>
        <taxon>Thalictroideae</taxon>
        <taxon>Thalictrum</taxon>
    </lineage>
</organism>
<dbReference type="OrthoDB" id="664960at2759"/>
<keyword evidence="2" id="KW-1185">Reference proteome</keyword>
<dbReference type="EMBL" id="JABWDY010019265">
    <property type="protein sequence ID" value="KAF5194039.1"/>
    <property type="molecule type" value="Genomic_DNA"/>
</dbReference>
<accession>A0A7J6W9D3</accession>
<gene>
    <name evidence="1" type="ORF">FRX31_016374</name>
</gene>
<name>A0A7J6W9D3_THATH</name>
<dbReference type="AlphaFoldDB" id="A0A7J6W9D3"/>
<sequence>MDQGEVPTHVVQKWLNDVQRVLDDTHLTEEKGKTAKRCLNGLLPVCRSNLSLGQCISELIMEGTKLTRTEWDRAYASEAGHVRIAWSRVR</sequence>
<protein>
    <submittedName>
        <fullName evidence="1">Uncharacterized protein</fullName>
    </submittedName>
</protein>
<proteinExistence type="predicted"/>
<dbReference type="Proteomes" id="UP000554482">
    <property type="component" value="Unassembled WGS sequence"/>
</dbReference>